<dbReference type="SUPFAM" id="SSF53056">
    <property type="entry name" value="beta-carbonic anhydrase, cab"/>
    <property type="match status" value="1"/>
</dbReference>
<name>A0ABP8E566_9MICO</name>
<gene>
    <name evidence="7" type="ORF">GCM10022256_29840</name>
</gene>
<evidence type="ECO:0000256" key="4">
    <source>
        <dbReference type="ARBA" id="ARBA00023239"/>
    </source>
</evidence>
<keyword evidence="8" id="KW-1185">Reference proteome</keyword>
<accession>A0ABP8E566</accession>
<evidence type="ECO:0000256" key="1">
    <source>
        <dbReference type="ARBA" id="ARBA00006217"/>
    </source>
</evidence>
<organism evidence="7 8">
    <name type="scientific">Frondihabitans peucedani</name>
    <dbReference type="NCBI Taxonomy" id="598626"/>
    <lineage>
        <taxon>Bacteria</taxon>
        <taxon>Bacillati</taxon>
        <taxon>Actinomycetota</taxon>
        <taxon>Actinomycetes</taxon>
        <taxon>Micrococcales</taxon>
        <taxon>Microbacteriaceae</taxon>
        <taxon>Frondihabitans</taxon>
    </lineage>
</organism>
<keyword evidence="3" id="KW-0862">Zinc</keyword>
<dbReference type="PROSITE" id="PS00704">
    <property type="entry name" value="PROK_CO2_ANHYDRASE_1"/>
    <property type="match status" value="1"/>
</dbReference>
<dbReference type="SMART" id="SM00947">
    <property type="entry name" value="Pro_CA"/>
    <property type="match status" value="1"/>
</dbReference>
<reference evidence="8" key="1">
    <citation type="journal article" date="2019" name="Int. J. Syst. Evol. Microbiol.">
        <title>The Global Catalogue of Microorganisms (GCM) 10K type strain sequencing project: providing services to taxonomists for standard genome sequencing and annotation.</title>
        <authorList>
            <consortium name="The Broad Institute Genomics Platform"/>
            <consortium name="The Broad Institute Genome Sequencing Center for Infectious Disease"/>
            <person name="Wu L."/>
            <person name="Ma J."/>
        </authorList>
    </citation>
    <scope>NUCLEOTIDE SEQUENCE [LARGE SCALE GENOMIC DNA]</scope>
    <source>
        <strain evidence="8">JCM 17442</strain>
    </source>
</reference>
<evidence type="ECO:0000256" key="5">
    <source>
        <dbReference type="ARBA" id="ARBA00024993"/>
    </source>
</evidence>
<dbReference type="PANTHER" id="PTHR11002">
    <property type="entry name" value="CARBONIC ANHYDRASE"/>
    <property type="match status" value="1"/>
</dbReference>
<dbReference type="RefSeq" id="WP_344797610.1">
    <property type="nucleotide sequence ID" value="NZ_BAABAU010000004.1"/>
</dbReference>
<evidence type="ECO:0000313" key="8">
    <source>
        <dbReference type="Proteomes" id="UP001501594"/>
    </source>
</evidence>
<evidence type="ECO:0000256" key="2">
    <source>
        <dbReference type="ARBA" id="ARBA00012925"/>
    </source>
</evidence>
<dbReference type="PANTHER" id="PTHR11002:SF79">
    <property type="entry name" value="CARBONIC ANHYDRASE 2"/>
    <property type="match status" value="1"/>
</dbReference>
<proteinExistence type="inferred from homology"/>
<dbReference type="InterPro" id="IPR015892">
    <property type="entry name" value="Carbonic_anhydrase_CS"/>
</dbReference>
<dbReference type="Proteomes" id="UP001501594">
    <property type="component" value="Unassembled WGS sequence"/>
</dbReference>
<protein>
    <recommendedName>
        <fullName evidence="2">carbonic anhydrase</fullName>
        <ecNumber evidence="2">4.2.1.1</ecNumber>
    </recommendedName>
</protein>
<dbReference type="Pfam" id="PF00484">
    <property type="entry name" value="Pro_CA"/>
    <property type="match status" value="1"/>
</dbReference>
<keyword evidence="4" id="KW-0456">Lyase</keyword>
<comment type="catalytic activity">
    <reaction evidence="6">
        <text>hydrogencarbonate + H(+) = CO2 + H2O</text>
        <dbReference type="Rhea" id="RHEA:10748"/>
        <dbReference type="ChEBI" id="CHEBI:15377"/>
        <dbReference type="ChEBI" id="CHEBI:15378"/>
        <dbReference type="ChEBI" id="CHEBI:16526"/>
        <dbReference type="ChEBI" id="CHEBI:17544"/>
        <dbReference type="EC" id="4.2.1.1"/>
    </reaction>
</comment>
<dbReference type="EC" id="4.2.1.1" evidence="2"/>
<dbReference type="Gene3D" id="3.40.1050.10">
    <property type="entry name" value="Carbonic anhydrase"/>
    <property type="match status" value="1"/>
</dbReference>
<comment type="caution">
    <text evidence="7">The sequence shown here is derived from an EMBL/GenBank/DDBJ whole genome shotgun (WGS) entry which is preliminary data.</text>
</comment>
<comment type="similarity">
    <text evidence="1">Belongs to the beta-class carbonic anhydrase family.</text>
</comment>
<dbReference type="InterPro" id="IPR036874">
    <property type="entry name" value="Carbonic_anhydrase_sf"/>
</dbReference>
<comment type="function">
    <text evidence="5">Catalyzes the reversible hydration of carbon dioxide to form bicarbonate.</text>
</comment>
<evidence type="ECO:0000256" key="6">
    <source>
        <dbReference type="ARBA" id="ARBA00048348"/>
    </source>
</evidence>
<dbReference type="InterPro" id="IPR001765">
    <property type="entry name" value="Carbonic_anhydrase"/>
</dbReference>
<sequence>MALSDDMHAPVFIRNELSDAAAAIWDQLTDGNVRFASDHPANPRRTVNDRLKWLNTQAPVAAVFSCSDSRVSAEIVFDAGIGDLFVIRNAGLVPSTEAIGSVEFAVAQLAVPLIVLMTHDGCGAVQAALASSEAAPRSNQSPLDRLVQGLQPAVTAARLGGTVSPDEVRAHHREGTIQTLIRRSSIIRSAVEAGALTLLGANYSPSTGRVTADVLPRPGQ</sequence>
<evidence type="ECO:0000256" key="3">
    <source>
        <dbReference type="ARBA" id="ARBA00022833"/>
    </source>
</evidence>
<dbReference type="EMBL" id="BAABAU010000004">
    <property type="protein sequence ID" value="GAA4267372.1"/>
    <property type="molecule type" value="Genomic_DNA"/>
</dbReference>
<evidence type="ECO:0000313" key="7">
    <source>
        <dbReference type="EMBL" id="GAA4267372.1"/>
    </source>
</evidence>